<proteinExistence type="inferred from homology"/>
<dbReference type="PANTHER" id="PTHR47751">
    <property type="entry name" value="SUPERFAMILY HYDROLASE, PUTATIVE (AFU_ORTHOLOGUE AFUA_2G16580)-RELATED"/>
    <property type="match status" value="1"/>
</dbReference>
<keyword evidence="2" id="KW-0732">Signal</keyword>
<comment type="similarity">
    <text evidence="1">Belongs to the polyketide transferase af380 family.</text>
</comment>
<feature type="chain" id="PRO_5034392539" evidence="2">
    <location>
        <begin position="23"/>
        <end position="357"/>
    </location>
</feature>
<evidence type="ECO:0000256" key="1">
    <source>
        <dbReference type="ARBA" id="ARBA00029464"/>
    </source>
</evidence>
<evidence type="ECO:0000256" key="2">
    <source>
        <dbReference type="SAM" id="SignalP"/>
    </source>
</evidence>
<dbReference type="Proteomes" id="UP000624404">
    <property type="component" value="Unassembled WGS sequence"/>
</dbReference>
<evidence type="ECO:0000313" key="4">
    <source>
        <dbReference type="EMBL" id="CAD6443599.1"/>
    </source>
</evidence>
<dbReference type="Pfam" id="PF12740">
    <property type="entry name" value="PETase"/>
    <property type="match status" value="1"/>
</dbReference>
<evidence type="ECO:0000259" key="3">
    <source>
        <dbReference type="Pfam" id="PF12740"/>
    </source>
</evidence>
<organism evidence="4 5">
    <name type="scientific">Sclerotinia trifoliorum</name>
    <dbReference type="NCBI Taxonomy" id="28548"/>
    <lineage>
        <taxon>Eukaryota</taxon>
        <taxon>Fungi</taxon>
        <taxon>Dikarya</taxon>
        <taxon>Ascomycota</taxon>
        <taxon>Pezizomycotina</taxon>
        <taxon>Leotiomycetes</taxon>
        <taxon>Helotiales</taxon>
        <taxon>Sclerotiniaceae</taxon>
        <taxon>Sclerotinia</taxon>
    </lineage>
</organism>
<dbReference type="FunFam" id="3.40.50.1820:FF:000726">
    <property type="entry name" value="Alpha/beta superfamily hydrolase, putative (AFU_orthologue AFUA_2G16580)"/>
    <property type="match status" value="1"/>
</dbReference>
<sequence length="357" mass="38796">MVGRNIAALGITMIVSAMTATAQNMSFGADNFYVSNIVTMQPIFFPNQFNMTIAGNLFIPNNLSGNASAIVIGPPLGAVKEQSANLYATKLAEQGFVTISIDPAYWGASDGVPRQAVLPEMYAESFSAAVDYLTLQNLVDRERIGALGICGSGSWVISAAKMDTRIKAVATVSMYNMGAAYRDGMRLSISFKQQQAMIAMGAAQRQVEVDGGATAYTGGTPQRLTENSTAIDREFFDFYRTSRGEFTPASSSPTLTTHPTTSSAFRMNNYWPLAGMDIISPRPVMFVAGTQAHSREFAEDAYYLSGYPKELVWVERAGHVDLYDRTELIPFGKFTTFFRSSLSAPVANNVTISARRL</sequence>
<dbReference type="OrthoDB" id="2498029at2759"/>
<accession>A0A8H2VRE1</accession>
<dbReference type="SUPFAM" id="SSF53474">
    <property type="entry name" value="alpha/beta-Hydrolases"/>
    <property type="match status" value="1"/>
</dbReference>
<dbReference type="EMBL" id="CAJHIA010000010">
    <property type="protein sequence ID" value="CAD6443599.1"/>
    <property type="molecule type" value="Genomic_DNA"/>
</dbReference>
<feature type="signal peptide" evidence="2">
    <location>
        <begin position="1"/>
        <end position="22"/>
    </location>
</feature>
<comment type="caution">
    <text evidence="4">The sequence shown here is derived from an EMBL/GenBank/DDBJ whole genome shotgun (WGS) entry which is preliminary data.</text>
</comment>
<dbReference type="InterPro" id="IPR029058">
    <property type="entry name" value="AB_hydrolase_fold"/>
</dbReference>
<dbReference type="InterPro" id="IPR041127">
    <property type="entry name" value="PET_hydrolase/cutinase-like"/>
</dbReference>
<dbReference type="PANTHER" id="PTHR47751:SF1">
    <property type="entry name" value="SUPERFAMILY HYDROLASE, PUTATIVE (AFU_ORTHOLOGUE AFUA_2G16580)-RELATED"/>
    <property type="match status" value="1"/>
</dbReference>
<gene>
    <name evidence="4" type="ORF">SCLTRI_LOCUS3391</name>
</gene>
<dbReference type="AlphaFoldDB" id="A0A8H2VRE1"/>
<dbReference type="Gene3D" id="1.10.10.800">
    <property type="match status" value="1"/>
</dbReference>
<evidence type="ECO:0000313" key="5">
    <source>
        <dbReference type="Proteomes" id="UP000624404"/>
    </source>
</evidence>
<protein>
    <submittedName>
        <fullName evidence="4">8178ad39-326c-4bb9-84f1-3a1061f56e49-CDS</fullName>
    </submittedName>
</protein>
<name>A0A8H2VRE1_9HELO</name>
<dbReference type="Gene3D" id="3.40.50.1820">
    <property type="entry name" value="alpha/beta hydrolase"/>
    <property type="match status" value="1"/>
</dbReference>
<keyword evidence="5" id="KW-1185">Reference proteome</keyword>
<dbReference type="InterPro" id="IPR051411">
    <property type="entry name" value="Polyketide_trans_af380"/>
</dbReference>
<feature type="domain" description="PET hydrolase/cutinase-like" evidence="3">
    <location>
        <begin position="54"/>
        <end position="185"/>
    </location>
</feature>
<reference evidence="4" key="1">
    <citation type="submission" date="2020-10" db="EMBL/GenBank/DDBJ databases">
        <authorList>
            <person name="Kusch S."/>
        </authorList>
    </citation>
    <scope>NUCLEOTIDE SEQUENCE</scope>
    <source>
        <strain evidence="4">SwB9</strain>
    </source>
</reference>